<dbReference type="Proteomes" id="UP001595443">
    <property type="component" value="Unassembled WGS sequence"/>
</dbReference>
<dbReference type="InterPro" id="IPR027417">
    <property type="entry name" value="P-loop_NTPase"/>
</dbReference>
<dbReference type="EMBL" id="JBHRSK010000013">
    <property type="protein sequence ID" value="MFC2969480.1"/>
    <property type="molecule type" value="Genomic_DNA"/>
</dbReference>
<reference evidence="6" key="1">
    <citation type="journal article" date="2019" name="Int. J. Syst. Evol. Microbiol.">
        <title>The Global Catalogue of Microorganisms (GCM) 10K type strain sequencing project: providing services to taxonomists for standard genome sequencing and annotation.</title>
        <authorList>
            <consortium name="The Broad Institute Genomics Platform"/>
            <consortium name="The Broad Institute Genome Sequencing Center for Infectious Disease"/>
            <person name="Wu L."/>
            <person name="Ma J."/>
        </authorList>
    </citation>
    <scope>NUCLEOTIDE SEQUENCE [LARGE SCALE GENOMIC DNA]</scope>
    <source>
        <strain evidence="6">KCTC 62192</strain>
    </source>
</reference>
<accession>A0ABV7AK49</accession>
<dbReference type="InterPro" id="IPR003959">
    <property type="entry name" value="ATPase_AAA_core"/>
</dbReference>
<dbReference type="Pfam" id="PF00004">
    <property type="entry name" value="AAA"/>
    <property type="match status" value="2"/>
</dbReference>
<dbReference type="Gene3D" id="3.40.50.300">
    <property type="entry name" value="P-loop containing nucleotide triphosphate hydrolases"/>
    <property type="match status" value="2"/>
</dbReference>
<feature type="domain" description="AAA+ ATPase" evidence="4">
    <location>
        <begin position="234"/>
        <end position="370"/>
    </location>
</feature>
<name>A0ABV7AK49_9RHOB</name>
<dbReference type="InterPro" id="IPR003593">
    <property type="entry name" value="AAA+_ATPase"/>
</dbReference>
<comment type="caution">
    <text evidence="5">The sequence shown here is derived from an EMBL/GenBank/DDBJ whole genome shotgun (WGS) entry which is preliminary data.</text>
</comment>
<sequence>MSRHEQLHLFQAAQRVARFLPPSRGLALRFSEWMEDADPDFEWEPDRDRSSRRVERSEWNDLNRRIDTQVTRLARARPDHAARFAEMLARMIGLTTTETSLLVLALRSDGRQGLGGLIDFLLDDCHMPRVQAIALITGLPLSAVRRALAPTGRMQASGLLEDSSHIHRQQLGLELSSRLATAFAKGVNSEKALLSALFPRAPAPETTCDDFTHLGAGGDLAQRLLRAALSGKRRGVNILLYGAPGTGKTEFCKLLARRLDAPLFAIGEADPDGDEPSRGERMSDLLLAQRLLGRPGSALLLFDEMDDLLDRNSFAAIFGLRRGTGRSKIHLHRILETNPLPVLWTINDISDCDPALLRRMSLSLEIRAPGPKVRERVWRRLAERERLDLGEGAVRRLARDVAVPPALVSGALRVTRLTGGGEDDLTLAIEAAAKALDGGRRRPPSPTKGAPFDAELIEADLNIPALVTRLRDADADRAVSFCFHGLPGTGKSALARHLAEAMELPVIQKRASDLLSKWVGGSERNIARAFEQACDEEAFLIFDEADSLLGDRSRAAHGHEIIQVNEMLTWMESHPLPFACTTNLAARLDPATLRRFTLRAELRPLGGARLTRAFETWFARPAPEDLLAIEGLTPGDFSVVARRLVLLGPRGAEDLVELLREEVRAKGMKASRVGFH</sequence>
<evidence type="ECO:0000256" key="1">
    <source>
        <dbReference type="ARBA" id="ARBA00006914"/>
    </source>
</evidence>
<evidence type="ECO:0000256" key="2">
    <source>
        <dbReference type="ARBA" id="ARBA00022741"/>
    </source>
</evidence>
<proteinExistence type="inferred from homology"/>
<dbReference type="RefSeq" id="WP_377834189.1">
    <property type="nucleotide sequence ID" value="NZ_JBHRSK010000013.1"/>
</dbReference>
<keyword evidence="2" id="KW-0547">Nucleotide-binding</keyword>
<protein>
    <submittedName>
        <fullName evidence="5">AAA family ATPase</fullName>
    </submittedName>
</protein>
<dbReference type="PANTHER" id="PTHR23073">
    <property type="entry name" value="26S PROTEASOME REGULATORY SUBUNIT"/>
    <property type="match status" value="1"/>
</dbReference>
<feature type="domain" description="AAA+ ATPase" evidence="4">
    <location>
        <begin position="477"/>
        <end position="606"/>
    </location>
</feature>
<evidence type="ECO:0000313" key="5">
    <source>
        <dbReference type="EMBL" id="MFC2969480.1"/>
    </source>
</evidence>
<evidence type="ECO:0000313" key="6">
    <source>
        <dbReference type="Proteomes" id="UP001595443"/>
    </source>
</evidence>
<gene>
    <name evidence="5" type="ORF">ACFOES_15370</name>
</gene>
<comment type="similarity">
    <text evidence="1">Belongs to the AAA ATPase family.</text>
</comment>
<evidence type="ECO:0000256" key="3">
    <source>
        <dbReference type="ARBA" id="ARBA00022840"/>
    </source>
</evidence>
<dbReference type="InterPro" id="IPR050221">
    <property type="entry name" value="26S_Proteasome_ATPase"/>
</dbReference>
<dbReference type="CDD" id="cd19481">
    <property type="entry name" value="RecA-like_protease"/>
    <property type="match status" value="1"/>
</dbReference>
<keyword evidence="3" id="KW-0067">ATP-binding</keyword>
<evidence type="ECO:0000259" key="4">
    <source>
        <dbReference type="SMART" id="SM00382"/>
    </source>
</evidence>
<dbReference type="SUPFAM" id="SSF52540">
    <property type="entry name" value="P-loop containing nucleoside triphosphate hydrolases"/>
    <property type="match status" value="2"/>
</dbReference>
<dbReference type="SMART" id="SM00382">
    <property type="entry name" value="AAA"/>
    <property type="match status" value="2"/>
</dbReference>
<organism evidence="5 6">
    <name type="scientific">Acidimangrovimonas pyrenivorans</name>
    <dbReference type="NCBI Taxonomy" id="2030798"/>
    <lineage>
        <taxon>Bacteria</taxon>
        <taxon>Pseudomonadati</taxon>
        <taxon>Pseudomonadota</taxon>
        <taxon>Alphaproteobacteria</taxon>
        <taxon>Rhodobacterales</taxon>
        <taxon>Paracoccaceae</taxon>
        <taxon>Acidimangrovimonas</taxon>
    </lineage>
</organism>
<keyword evidence="6" id="KW-1185">Reference proteome</keyword>